<dbReference type="Proteomes" id="UP000435187">
    <property type="component" value="Unassembled WGS sequence"/>
</dbReference>
<dbReference type="SUPFAM" id="SSF52540">
    <property type="entry name" value="P-loop containing nucleoside triphosphate hydrolases"/>
    <property type="match status" value="1"/>
</dbReference>
<dbReference type="EMBL" id="WJEE01000016">
    <property type="protein sequence ID" value="MRI66506.1"/>
    <property type="molecule type" value="Genomic_DNA"/>
</dbReference>
<comment type="caution">
    <text evidence="1">The sequence shown here is derived from an EMBL/GenBank/DDBJ whole genome shotgun (WGS) entry which is preliminary data.</text>
</comment>
<gene>
    <name evidence="1" type="ORF">GH885_09095</name>
</gene>
<dbReference type="InterPro" id="IPR051162">
    <property type="entry name" value="T4SS_component"/>
</dbReference>
<evidence type="ECO:0000313" key="2">
    <source>
        <dbReference type="Proteomes" id="UP000435187"/>
    </source>
</evidence>
<dbReference type="CDD" id="cd01127">
    <property type="entry name" value="TrwB_TraG_TraD_VirD4"/>
    <property type="match status" value="1"/>
</dbReference>
<name>A0A6N7R346_9BACI</name>
<dbReference type="Gene3D" id="3.40.50.300">
    <property type="entry name" value="P-loop containing nucleotide triphosphate hydrolases"/>
    <property type="match status" value="2"/>
</dbReference>
<keyword evidence="2" id="KW-1185">Reference proteome</keyword>
<reference evidence="1 2" key="1">
    <citation type="submission" date="2019-10" db="EMBL/GenBank/DDBJ databases">
        <title>Gracilibacillus salitolerans sp. nov., a moderate halophile isolated from a saline soil in northwest China.</title>
        <authorList>
            <person name="Gan L."/>
        </authorList>
    </citation>
    <scope>NUCLEOTIDE SEQUENCE [LARGE SCALE GENOMIC DNA]</scope>
    <source>
        <strain evidence="1 2">TP2-8</strain>
    </source>
</reference>
<dbReference type="AlphaFoldDB" id="A0A6N7R346"/>
<proteinExistence type="predicted"/>
<sequence length="656" mass="75453">MVGVKQHTNTFIEEERNSKKPKLDKAFLTKIQPQGGMTFKDKYIQKGDGYEACVHVWDYPSNVNLLWLDKVMAMYDVTVVADVTTMDQDETISSINKSMVEHDVRFRSAKQESDRMDAQRSYKEMEDLYQQISEMGEVIKLLHIRLFVASPTIWELERKVEQTISKLNSIGFKGQIFLNETYYEWQSLFLPYEQQIRFPNKREGKGMPAITLASGLPYHFSELNDRTGSFLGTSFTGGNVLFDLFHKDKLRRFYNAVVVGKMGAGKSTTLKKLLMDNEARGNFIRGFDVTGEFKTLVDALGGQSISLDGSDGIINPLQIYRADDKSNYKEELTSFEQYEKQCFMQHISKVAIFYEFLAGSPSTEEIEEFKKILRMFYESQGFMEKVKTSGVTTLGNKEYPIFSDLLEYIREQLYDNPKKRTIRPELSISRVDRLEKIELVVDNLVNSYASLFNGHTTIQDITDEQVIFFSIRNLTKLEKNVFQAQMYNTLNLIWDNLIQVGARQMKQMYESETFDPDDAVRFLIMIDEAHRLVNAENMLAVSFLTDFAREARKYFGGMILASQSIRDFVPDNKDTATVTKIRTLFELTQYKFVMQQDSNTLDSLRTIFEGQLTESELEHVPQLQQGDCLLSISGVGNIMLSIEASEEELKLFTGGL</sequence>
<protein>
    <submittedName>
        <fullName evidence="1">Type IV secretion system protein VirB4</fullName>
    </submittedName>
</protein>
<dbReference type="PANTHER" id="PTHR30121">
    <property type="entry name" value="UNCHARACTERIZED PROTEIN YJGR-RELATED"/>
    <property type="match status" value="1"/>
</dbReference>
<dbReference type="PANTHER" id="PTHR30121:SF6">
    <property type="entry name" value="SLR6007 PROTEIN"/>
    <property type="match status" value="1"/>
</dbReference>
<dbReference type="InterPro" id="IPR027417">
    <property type="entry name" value="P-loop_NTPase"/>
</dbReference>
<evidence type="ECO:0000313" key="1">
    <source>
        <dbReference type="EMBL" id="MRI66506.1"/>
    </source>
</evidence>
<organism evidence="1 2">
    <name type="scientific">Gracilibacillus thailandensis</name>
    <dbReference type="NCBI Taxonomy" id="563735"/>
    <lineage>
        <taxon>Bacteria</taxon>
        <taxon>Bacillati</taxon>
        <taxon>Bacillota</taxon>
        <taxon>Bacilli</taxon>
        <taxon>Bacillales</taxon>
        <taxon>Bacillaceae</taxon>
        <taxon>Gracilibacillus</taxon>
    </lineage>
</organism>
<accession>A0A6N7R346</accession>